<feature type="domain" description="U-box" evidence="1">
    <location>
        <begin position="17"/>
        <end position="78"/>
    </location>
</feature>
<keyword evidence="3" id="KW-1185">Reference proteome</keyword>
<name>A0ABR0UZ15_REHGL</name>
<evidence type="ECO:0000313" key="3">
    <source>
        <dbReference type="Proteomes" id="UP001318860"/>
    </source>
</evidence>
<organism evidence="2 3">
    <name type="scientific">Rehmannia glutinosa</name>
    <name type="common">Chinese foxglove</name>
    <dbReference type="NCBI Taxonomy" id="99300"/>
    <lineage>
        <taxon>Eukaryota</taxon>
        <taxon>Viridiplantae</taxon>
        <taxon>Streptophyta</taxon>
        <taxon>Embryophyta</taxon>
        <taxon>Tracheophyta</taxon>
        <taxon>Spermatophyta</taxon>
        <taxon>Magnoliopsida</taxon>
        <taxon>eudicotyledons</taxon>
        <taxon>Gunneridae</taxon>
        <taxon>Pentapetalae</taxon>
        <taxon>asterids</taxon>
        <taxon>lamiids</taxon>
        <taxon>Lamiales</taxon>
        <taxon>Orobanchaceae</taxon>
        <taxon>Rehmannieae</taxon>
        <taxon>Rehmannia</taxon>
    </lineage>
</organism>
<proteinExistence type="predicted"/>
<evidence type="ECO:0000313" key="2">
    <source>
        <dbReference type="EMBL" id="KAK6127574.1"/>
    </source>
</evidence>
<dbReference type="Pfam" id="PF25598">
    <property type="entry name" value="ARM_PUB"/>
    <property type="match status" value="1"/>
</dbReference>
<evidence type="ECO:0000259" key="1">
    <source>
        <dbReference type="Pfam" id="PF25598"/>
    </source>
</evidence>
<protein>
    <recommendedName>
        <fullName evidence="1">U-box domain-containing protein</fullName>
    </recommendedName>
</protein>
<gene>
    <name evidence="2" type="ORF">DH2020_038692</name>
</gene>
<dbReference type="EMBL" id="JABTTQ020001873">
    <property type="protein sequence ID" value="KAK6127574.1"/>
    <property type="molecule type" value="Genomic_DNA"/>
</dbReference>
<dbReference type="InterPro" id="IPR058678">
    <property type="entry name" value="ARM_PUB"/>
</dbReference>
<dbReference type="Proteomes" id="UP001318860">
    <property type="component" value="Unassembled WGS sequence"/>
</dbReference>
<comment type="caution">
    <text evidence="2">The sequence shown here is derived from an EMBL/GenBank/DDBJ whole genome shotgun (WGS) entry which is preliminary data.</text>
</comment>
<accession>A0ABR0UZ15</accession>
<sequence>MKMTQPSSGVPLRWAWLLEHADSIAVVAKRLLRVSPVTDDRILCLLESIARFSTTHAVVMEIFEGGWGFKMCMVLQSGLRGLFQDVFFDA</sequence>
<reference evidence="2 3" key="1">
    <citation type="journal article" date="2021" name="Comput. Struct. Biotechnol. J.">
        <title>De novo genome assembly of the potent medicinal plant Rehmannia glutinosa using nanopore technology.</title>
        <authorList>
            <person name="Ma L."/>
            <person name="Dong C."/>
            <person name="Song C."/>
            <person name="Wang X."/>
            <person name="Zheng X."/>
            <person name="Niu Y."/>
            <person name="Chen S."/>
            <person name="Feng W."/>
        </authorList>
    </citation>
    <scope>NUCLEOTIDE SEQUENCE [LARGE SCALE GENOMIC DNA]</scope>
    <source>
        <strain evidence="2">DH-2019</strain>
    </source>
</reference>